<protein>
    <submittedName>
        <fullName evidence="5">NUDIX domain-containing protein</fullName>
    </submittedName>
</protein>
<evidence type="ECO:0000313" key="6">
    <source>
        <dbReference type="Proteomes" id="UP000371977"/>
    </source>
</evidence>
<comment type="caution">
    <text evidence="5">The sequence shown here is derived from an EMBL/GenBank/DDBJ whole genome shotgun (WGS) entry which is preliminary data.</text>
</comment>
<accession>A0A6C2C883</accession>
<dbReference type="PROSITE" id="PS51462">
    <property type="entry name" value="NUDIX"/>
    <property type="match status" value="1"/>
</dbReference>
<dbReference type="EMBL" id="SDGZ01000010">
    <property type="protein sequence ID" value="TYC50144.1"/>
    <property type="molecule type" value="Genomic_DNA"/>
</dbReference>
<feature type="domain" description="Nudix hydrolase" evidence="4">
    <location>
        <begin position="43"/>
        <end position="163"/>
    </location>
</feature>
<evidence type="ECO:0000256" key="2">
    <source>
        <dbReference type="ARBA" id="ARBA00022801"/>
    </source>
</evidence>
<evidence type="ECO:0000256" key="3">
    <source>
        <dbReference type="RuleBase" id="RU003476"/>
    </source>
</evidence>
<dbReference type="Pfam" id="PF00293">
    <property type="entry name" value="NUDIX"/>
    <property type="match status" value="1"/>
</dbReference>
<evidence type="ECO:0000313" key="5">
    <source>
        <dbReference type="EMBL" id="TYC50144.1"/>
    </source>
</evidence>
<dbReference type="PRINTS" id="PR00502">
    <property type="entry name" value="NUDIXFAMILY"/>
</dbReference>
<dbReference type="OrthoDB" id="9008185at2"/>
<name>A0A6C2C883_9LACO</name>
<dbReference type="AlphaFoldDB" id="A0A6C2C883"/>
<gene>
    <name evidence="5" type="ORF">ESZ50_03570</name>
</gene>
<dbReference type="InterPro" id="IPR020084">
    <property type="entry name" value="NUDIX_hydrolase_CS"/>
</dbReference>
<keyword evidence="2 3" id="KW-0378">Hydrolase</keyword>
<keyword evidence="6" id="KW-1185">Reference proteome</keyword>
<dbReference type="RefSeq" id="WP_148622226.1">
    <property type="nucleotide sequence ID" value="NZ_SDGZ01000010.1"/>
</dbReference>
<dbReference type="Gene3D" id="3.90.79.10">
    <property type="entry name" value="Nucleoside Triphosphate Pyrophosphohydrolase"/>
    <property type="match status" value="1"/>
</dbReference>
<dbReference type="GO" id="GO:0016787">
    <property type="term" value="F:hydrolase activity"/>
    <property type="evidence" value="ECO:0007669"/>
    <property type="project" value="UniProtKB-KW"/>
</dbReference>
<dbReference type="InterPro" id="IPR015797">
    <property type="entry name" value="NUDIX_hydrolase-like_dom_sf"/>
</dbReference>
<dbReference type="PROSITE" id="PS00893">
    <property type="entry name" value="NUDIX_BOX"/>
    <property type="match status" value="1"/>
</dbReference>
<evidence type="ECO:0000256" key="1">
    <source>
        <dbReference type="ARBA" id="ARBA00005582"/>
    </source>
</evidence>
<dbReference type="CDD" id="cd03674">
    <property type="entry name" value="NUDIX_Hydrolase"/>
    <property type="match status" value="1"/>
</dbReference>
<organism evidence="5 6">
    <name type="scientific">Weissella muntiaci</name>
    <dbReference type="NCBI Taxonomy" id="2508881"/>
    <lineage>
        <taxon>Bacteria</taxon>
        <taxon>Bacillati</taxon>
        <taxon>Bacillota</taxon>
        <taxon>Bacilli</taxon>
        <taxon>Lactobacillales</taxon>
        <taxon>Lactobacillaceae</taxon>
        <taxon>Weissella</taxon>
    </lineage>
</organism>
<sequence length="163" mass="18758">MENQDLIALIDQIKHPIDIDQQKMIREQLMNWSKELRGRVNPDLQISASAVVFKDTSIFFIKHPYLKTWLLPAGHVELGETPLETAQREFFEETGLTVKGGQIIDVNVIEIPANPIKEQGAHQHVDFRFLFELTDEVAHTAELPVRLMTKDEVTAEFKPYFSM</sequence>
<comment type="similarity">
    <text evidence="1 3">Belongs to the Nudix hydrolase family.</text>
</comment>
<dbReference type="PANTHER" id="PTHR43736">
    <property type="entry name" value="ADP-RIBOSE PYROPHOSPHATASE"/>
    <property type="match status" value="1"/>
</dbReference>
<dbReference type="InterPro" id="IPR000086">
    <property type="entry name" value="NUDIX_hydrolase_dom"/>
</dbReference>
<proteinExistence type="inferred from homology"/>
<evidence type="ECO:0000259" key="4">
    <source>
        <dbReference type="PROSITE" id="PS51462"/>
    </source>
</evidence>
<dbReference type="PANTHER" id="PTHR43736:SF1">
    <property type="entry name" value="DIHYDRONEOPTERIN TRIPHOSPHATE DIPHOSPHATASE"/>
    <property type="match status" value="1"/>
</dbReference>
<dbReference type="InterPro" id="IPR020476">
    <property type="entry name" value="Nudix_hydrolase"/>
</dbReference>
<reference evidence="5 6" key="1">
    <citation type="submission" date="2019-01" db="EMBL/GenBank/DDBJ databases">
        <title>Weissella sp. nov., a novel lactic acid bacterium isolated from animal feces.</title>
        <authorList>
            <person name="Wang L.-T."/>
        </authorList>
    </citation>
    <scope>NUCLEOTIDE SEQUENCE [LARGE SCALE GENOMIC DNA]</scope>
    <source>
        <strain evidence="5 6">8H-2</strain>
    </source>
</reference>
<dbReference type="Proteomes" id="UP000371977">
    <property type="component" value="Unassembled WGS sequence"/>
</dbReference>
<dbReference type="SUPFAM" id="SSF55811">
    <property type="entry name" value="Nudix"/>
    <property type="match status" value="1"/>
</dbReference>